<name>A0A0K0XX90_9GAMM</name>
<keyword evidence="2" id="KW-0805">Transcription regulation</keyword>
<dbReference type="SMART" id="SM00418">
    <property type="entry name" value="HTH_ARSR"/>
    <property type="match status" value="1"/>
</dbReference>
<keyword evidence="1" id="KW-0059">Arsenical resistance</keyword>
<dbReference type="PROSITE" id="PS50987">
    <property type="entry name" value="HTH_ARSR_2"/>
    <property type="match status" value="1"/>
</dbReference>
<dbReference type="NCBIfam" id="NF033788">
    <property type="entry name" value="HTH_metalloreg"/>
    <property type="match status" value="1"/>
</dbReference>
<evidence type="ECO:0000256" key="2">
    <source>
        <dbReference type="ARBA" id="ARBA00023015"/>
    </source>
</evidence>
<dbReference type="InterPro" id="IPR051081">
    <property type="entry name" value="HTH_MetalResp_TranReg"/>
</dbReference>
<dbReference type="GO" id="GO:0008757">
    <property type="term" value="F:S-adenosylmethionine-dependent methyltransferase activity"/>
    <property type="evidence" value="ECO:0007669"/>
    <property type="project" value="InterPro"/>
</dbReference>
<dbReference type="InterPro" id="IPR036390">
    <property type="entry name" value="WH_DNA-bd_sf"/>
</dbReference>
<dbReference type="PATRIC" id="fig|1579979.3.peg.1992"/>
<keyword evidence="4" id="KW-0804">Transcription</keyword>
<dbReference type="SUPFAM" id="SSF46785">
    <property type="entry name" value="Winged helix' DNA-binding domain"/>
    <property type="match status" value="1"/>
</dbReference>
<dbReference type="Proteomes" id="UP000066624">
    <property type="component" value="Chromosome"/>
</dbReference>
<dbReference type="InterPro" id="IPR001845">
    <property type="entry name" value="HTH_ArsR_DNA-bd_dom"/>
</dbReference>
<dbReference type="CDD" id="cd02440">
    <property type="entry name" value="AdoMet_MTases"/>
    <property type="match status" value="1"/>
</dbReference>
<dbReference type="GO" id="GO:0003677">
    <property type="term" value="F:DNA binding"/>
    <property type="evidence" value="ECO:0007669"/>
    <property type="project" value="UniProtKB-KW"/>
</dbReference>
<dbReference type="RefSeq" id="WP_245609756.1">
    <property type="nucleotide sequence ID" value="NZ_CP012154.1"/>
</dbReference>
<protein>
    <submittedName>
        <fullName evidence="5">ArsR family transcriptional regulator</fullName>
    </submittedName>
</protein>
<dbReference type="Pfam" id="PF08241">
    <property type="entry name" value="Methyltransf_11"/>
    <property type="match status" value="1"/>
</dbReference>
<dbReference type="KEGG" id="wma:WM2015_1948"/>
<reference evidence="5 6" key="1">
    <citation type="submission" date="2015-07" db="EMBL/GenBank/DDBJ databases">
        <authorList>
            <person name="Noorani M."/>
        </authorList>
    </citation>
    <scope>NUCLEOTIDE SEQUENCE [LARGE SCALE GENOMIC DNA]</scope>
    <source>
        <strain evidence="5 6">KCTC 42284</strain>
    </source>
</reference>
<dbReference type="PANTHER" id="PTHR33154">
    <property type="entry name" value="TRANSCRIPTIONAL REGULATOR, ARSR FAMILY"/>
    <property type="match status" value="1"/>
</dbReference>
<dbReference type="Gene3D" id="1.10.10.10">
    <property type="entry name" value="Winged helix-like DNA-binding domain superfamily/Winged helix DNA-binding domain"/>
    <property type="match status" value="1"/>
</dbReference>
<dbReference type="PANTHER" id="PTHR33154:SF18">
    <property type="entry name" value="ARSENICAL RESISTANCE OPERON REPRESSOR"/>
    <property type="match status" value="1"/>
</dbReference>
<dbReference type="AlphaFoldDB" id="A0A0K0XX90"/>
<keyword evidence="6" id="KW-1185">Reference proteome</keyword>
<organism evidence="5 6">
    <name type="scientific">Wenzhouxiangella marina</name>
    <dbReference type="NCBI Taxonomy" id="1579979"/>
    <lineage>
        <taxon>Bacteria</taxon>
        <taxon>Pseudomonadati</taxon>
        <taxon>Pseudomonadota</taxon>
        <taxon>Gammaproteobacteria</taxon>
        <taxon>Chromatiales</taxon>
        <taxon>Wenzhouxiangellaceae</taxon>
        <taxon>Wenzhouxiangella</taxon>
    </lineage>
</organism>
<dbReference type="EMBL" id="CP012154">
    <property type="protein sequence ID" value="AKS42314.1"/>
    <property type="molecule type" value="Genomic_DNA"/>
</dbReference>
<dbReference type="InterPro" id="IPR036388">
    <property type="entry name" value="WH-like_DNA-bd_sf"/>
</dbReference>
<dbReference type="GO" id="GO:0046685">
    <property type="term" value="P:response to arsenic-containing substance"/>
    <property type="evidence" value="ECO:0007669"/>
    <property type="project" value="UniProtKB-KW"/>
</dbReference>
<dbReference type="GO" id="GO:0003700">
    <property type="term" value="F:DNA-binding transcription factor activity"/>
    <property type="evidence" value="ECO:0007669"/>
    <property type="project" value="InterPro"/>
</dbReference>
<dbReference type="Pfam" id="PF01022">
    <property type="entry name" value="HTH_5"/>
    <property type="match status" value="1"/>
</dbReference>
<evidence type="ECO:0000313" key="5">
    <source>
        <dbReference type="EMBL" id="AKS42314.1"/>
    </source>
</evidence>
<evidence type="ECO:0000256" key="4">
    <source>
        <dbReference type="ARBA" id="ARBA00023163"/>
    </source>
</evidence>
<proteinExistence type="predicted"/>
<dbReference type="CDD" id="cd00090">
    <property type="entry name" value="HTH_ARSR"/>
    <property type="match status" value="1"/>
</dbReference>
<evidence type="ECO:0000313" key="6">
    <source>
        <dbReference type="Proteomes" id="UP000066624"/>
    </source>
</evidence>
<dbReference type="PRINTS" id="PR00778">
    <property type="entry name" value="HTHARSR"/>
</dbReference>
<accession>A0A0K0XX90</accession>
<evidence type="ECO:0000256" key="1">
    <source>
        <dbReference type="ARBA" id="ARBA00022849"/>
    </source>
</evidence>
<dbReference type="STRING" id="1579979.WM2015_1948"/>
<dbReference type="InterPro" id="IPR029063">
    <property type="entry name" value="SAM-dependent_MTases_sf"/>
</dbReference>
<sequence>MLGDPTRLRLLALLEREELTVAELAQITRLAQPRVSTHLARLREAGLVADRREGVSVYYRLQNGRDQSDLMAFWRLIGGQLDDALVQADRDHLADVLQQRAAGRNWPDAVAGDMERHYSPGRTWEATARALVHLLEPGRVLDIASGDGVMGELLAAQAERIDCIDLSERVVDAGRQRIKAFDNVHFHLGDMHELPFGAASFDTVLMLHALTYSDAPERAIAEAARVLDQGGRLLGATLNRHRYRSEVEAYGHVNSGFGARQISQWCEDAGLDVQFCDITSIERRAPHFKILTFLARKP</sequence>
<keyword evidence="3" id="KW-0238">DNA-binding</keyword>
<gene>
    <name evidence="5" type="ORF">WM2015_1948</name>
</gene>
<dbReference type="SUPFAM" id="SSF53335">
    <property type="entry name" value="S-adenosyl-L-methionine-dependent methyltransferases"/>
    <property type="match status" value="1"/>
</dbReference>
<evidence type="ECO:0000256" key="3">
    <source>
        <dbReference type="ARBA" id="ARBA00023125"/>
    </source>
</evidence>
<dbReference type="Gene3D" id="3.40.50.150">
    <property type="entry name" value="Vaccinia Virus protein VP39"/>
    <property type="match status" value="1"/>
</dbReference>
<dbReference type="InterPro" id="IPR013216">
    <property type="entry name" value="Methyltransf_11"/>
</dbReference>
<dbReference type="InterPro" id="IPR011991">
    <property type="entry name" value="ArsR-like_HTH"/>
</dbReference>